<protein>
    <submittedName>
        <fullName evidence="1">Unnamed protein product</fullName>
    </submittedName>
</protein>
<proteinExistence type="predicted"/>
<dbReference type="GO" id="GO:0003676">
    <property type="term" value="F:nucleic acid binding"/>
    <property type="evidence" value="ECO:0007669"/>
    <property type="project" value="InterPro"/>
</dbReference>
<dbReference type="OrthoDB" id="413122at2759"/>
<dbReference type="Proteomes" id="UP001165121">
    <property type="component" value="Unassembled WGS sequence"/>
</dbReference>
<organism evidence="1 2">
    <name type="scientific">Phytophthora fragariaefolia</name>
    <dbReference type="NCBI Taxonomy" id="1490495"/>
    <lineage>
        <taxon>Eukaryota</taxon>
        <taxon>Sar</taxon>
        <taxon>Stramenopiles</taxon>
        <taxon>Oomycota</taxon>
        <taxon>Peronosporomycetes</taxon>
        <taxon>Peronosporales</taxon>
        <taxon>Peronosporaceae</taxon>
        <taxon>Phytophthora</taxon>
    </lineage>
</organism>
<name>A0A9W7D3G0_9STRA</name>
<comment type="caution">
    <text evidence="1">The sequence shown here is derived from an EMBL/GenBank/DDBJ whole genome shotgun (WGS) entry which is preliminary data.</text>
</comment>
<dbReference type="EMBL" id="BSXT01003733">
    <property type="protein sequence ID" value="GMF55475.1"/>
    <property type="molecule type" value="Genomic_DNA"/>
</dbReference>
<keyword evidence="2" id="KW-1185">Reference proteome</keyword>
<dbReference type="AlphaFoldDB" id="A0A9W7D3G0"/>
<dbReference type="PANTHER" id="PTHR37984:SF15">
    <property type="entry name" value="INTEGRASE CATALYTIC DOMAIN-CONTAINING PROTEIN"/>
    <property type="match status" value="1"/>
</dbReference>
<sequence>MQDDNQTDWNLWVKFAVYAYNSAKHSTVAISPNELMMGRRLRTPNELLRRTELTEVGELSAYHAQLVETMERSLECAERARRQEQERQARYYSRRSKKKREFHAGDLVWIYNPPRGKNATKLVHQWMGPLRIVEPAGYDNFVLTREDKTGKKETLIAHVSFLISYHYPDALLTQLRTILTNSFGMKTSSQREMNRGQLRLFVQRRHRLTKRRVSEYRNECERQWTMLQNATPRVDVWWNVEVDDDAIRQASMYSNTSCCPAVTKRNGRLVTDTYGSTNEAMYGLDGHLLRNMNGFTETTGSWKTLKVRKACEEAIVTMTDEAMSMAEASDDDVEVPNDVVRESGRPRAWQDLLHSEDETAGSWVRRASQYDLTLDLAP</sequence>
<dbReference type="InterPro" id="IPR036397">
    <property type="entry name" value="RNaseH_sf"/>
</dbReference>
<dbReference type="Gene3D" id="3.30.420.10">
    <property type="entry name" value="Ribonuclease H-like superfamily/Ribonuclease H"/>
    <property type="match status" value="1"/>
</dbReference>
<evidence type="ECO:0000313" key="1">
    <source>
        <dbReference type="EMBL" id="GMF55475.1"/>
    </source>
</evidence>
<accession>A0A9W7D3G0</accession>
<dbReference type="PANTHER" id="PTHR37984">
    <property type="entry name" value="PROTEIN CBG26694"/>
    <property type="match status" value="1"/>
</dbReference>
<dbReference type="InterPro" id="IPR050951">
    <property type="entry name" value="Retrovirus_Pol_polyprotein"/>
</dbReference>
<reference evidence="1" key="1">
    <citation type="submission" date="2023-04" db="EMBL/GenBank/DDBJ databases">
        <title>Phytophthora fragariaefolia NBRC 109709.</title>
        <authorList>
            <person name="Ichikawa N."/>
            <person name="Sato H."/>
            <person name="Tonouchi N."/>
        </authorList>
    </citation>
    <scope>NUCLEOTIDE SEQUENCE</scope>
    <source>
        <strain evidence="1">NBRC 109709</strain>
    </source>
</reference>
<gene>
    <name evidence="1" type="ORF">Pfra01_002337400</name>
</gene>
<evidence type="ECO:0000313" key="2">
    <source>
        <dbReference type="Proteomes" id="UP001165121"/>
    </source>
</evidence>